<feature type="region of interest" description="Disordered" evidence="1">
    <location>
        <begin position="40"/>
        <end position="62"/>
    </location>
</feature>
<organism evidence="2 3">
    <name type="scientific">Racocetra fulgida</name>
    <dbReference type="NCBI Taxonomy" id="60492"/>
    <lineage>
        <taxon>Eukaryota</taxon>
        <taxon>Fungi</taxon>
        <taxon>Fungi incertae sedis</taxon>
        <taxon>Mucoromycota</taxon>
        <taxon>Glomeromycotina</taxon>
        <taxon>Glomeromycetes</taxon>
        <taxon>Diversisporales</taxon>
        <taxon>Gigasporaceae</taxon>
        <taxon>Racocetra</taxon>
    </lineage>
</organism>
<evidence type="ECO:0000313" key="2">
    <source>
        <dbReference type="EMBL" id="CAG8811487.1"/>
    </source>
</evidence>
<feature type="non-terminal residue" evidence="2">
    <location>
        <position position="1"/>
    </location>
</feature>
<dbReference type="Proteomes" id="UP000789396">
    <property type="component" value="Unassembled WGS sequence"/>
</dbReference>
<sequence length="62" mass="7090">FGQVNLNEQGSELKEEMVNKATKTSKGYVERLKKFLKNEESDSERQVEVAESVKKNVADDTR</sequence>
<evidence type="ECO:0000313" key="3">
    <source>
        <dbReference type="Proteomes" id="UP000789396"/>
    </source>
</evidence>
<dbReference type="OrthoDB" id="5852896at2759"/>
<reference evidence="2" key="1">
    <citation type="submission" date="2021-06" db="EMBL/GenBank/DDBJ databases">
        <authorList>
            <person name="Kallberg Y."/>
            <person name="Tangrot J."/>
            <person name="Rosling A."/>
        </authorList>
    </citation>
    <scope>NUCLEOTIDE SEQUENCE</scope>
    <source>
        <strain evidence="2">IN212</strain>
    </source>
</reference>
<evidence type="ECO:0000256" key="1">
    <source>
        <dbReference type="SAM" id="MobiDB-lite"/>
    </source>
</evidence>
<gene>
    <name evidence="2" type="ORF">RFULGI_LOCUS18797</name>
</gene>
<accession>A0A9N9K4J0</accession>
<keyword evidence="3" id="KW-1185">Reference proteome</keyword>
<protein>
    <submittedName>
        <fullName evidence="2">8525_t:CDS:1</fullName>
    </submittedName>
</protein>
<dbReference type="AlphaFoldDB" id="A0A9N9K4J0"/>
<dbReference type="EMBL" id="CAJVPZ010085474">
    <property type="protein sequence ID" value="CAG8811487.1"/>
    <property type="molecule type" value="Genomic_DNA"/>
</dbReference>
<name>A0A9N9K4J0_9GLOM</name>
<proteinExistence type="predicted"/>
<comment type="caution">
    <text evidence="2">The sequence shown here is derived from an EMBL/GenBank/DDBJ whole genome shotgun (WGS) entry which is preliminary data.</text>
</comment>